<protein>
    <submittedName>
        <fullName evidence="1">Uncharacterized protein</fullName>
    </submittedName>
</protein>
<evidence type="ECO:0000313" key="1">
    <source>
        <dbReference type="EMBL" id="TQE93489.1"/>
    </source>
</evidence>
<organism evidence="1 2">
    <name type="scientific">Spiribacter salinus</name>
    <dbReference type="NCBI Taxonomy" id="1335746"/>
    <lineage>
        <taxon>Bacteria</taxon>
        <taxon>Pseudomonadati</taxon>
        <taxon>Pseudomonadota</taxon>
        <taxon>Gammaproteobacteria</taxon>
        <taxon>Chromatiales</taxon>
        <taxon>Ectothiorhodospiraceae</taxon>
        <taxon>Spiribacter</taxon>
    </lineage>
</organism>
<reference evidence="1 2" key="1">
    <citation type="submission" date="2019-06" db="EMBL/GenBank/DDBJ databases">
        <title>Metagenome assembled Genome of Spiribacter salinus SL48-SHIP from the microbial mat of Salt Lake 48 (Novosibirsk region, Russia).</title>
        <authorList>
            <person name="Shipova A."/>
            <person name="Rozanov A.S."/>
            <person name="Bryanskaya A.V."/>
            <person name="Peltek S.E."/>
        </authorList>
    </citation>
    <scope>NUCLEOTIDE SEQUENCE [LARGE SCALE GENOMIC DNA]</scope>
    <source>
        <strain evidence="1">SL48-SHIP-2</strain>
    </source>
</reference>
<proteinExistence type="predicted"/>
<accession>A0A540V9Q9</accession>
<dbReference type="AlphaFoldDB" id="A0A540V9Q9"/>
<gene>
    <name evidence="1" type="ORF">FKY71_18175</name>
</gene>
<name>A0A540V9Q9_9GAMM</name>
<comment type="caution">
    <text evidence="1">The sequence shown here is derived from an EMBL/GenBank/DDBJ whole genome shotgun (WGS) entry which is preliminary data.</text>
</comment>
<sequence>LGYSLERKTAVLKRMLPPNSMTIRQLSQEEALRANKRETIDRLKFTLEGAGERIDGHALTDTAFVGCRIRRRIARRQT</sequence>
<dbReference type="EMBL" id="VIFK01000468">
    <property type="protein sequence ID" value="TQE93489.1"/>
    <property type="molecule type" value="Genomic_DNA"/>
</dbReference>
<evidence type="ECO:0000313" key="2">
    <source>
        <dbReference type="Proteomes" id="UP000315400"/>
    </source>
</evidence>
<dbReference type="Proteomes" id="UP000315400">
    <property type="component" value="Unassembled WGS sequence"/>
</dbReference>
<feature type="non-terminal residue" evidence="1">
    <location>
        <position position="1"/>
    </location>
</feature>